<keyword evidence="2" id="KW-0488">Methylation</keyword>
<dbReference type="InterPro" id="IPR045584">
    <property type="entry name" value="Pilin-like"/>
</dbReference>
<gene>
    <name evidence="5" type="ORF">DEE74_17585</name>
</gene>
<evidence type="ECO:0000313" key="5">
    <source>
        <dbReference type="EMBL" id="MBX3891677.1"/>
    </source>
</evidence>
<dbReference type="InterPro" id="IPR012902">
    <property type="entry name" value="N_methyl_site"/>
</dbReference>
<dbReference type="AlphaFoldDB" id="A0A9Q3LQB7"/>
<evidence type="ECO:0000256" key="2">
    <source>
        <dbReference type="ARBA" id="ARBA00022481"/>
    </source>
</evidence>
<dbReference type="RefSeq" id="WP_116575905.1">
    <property type="nucleotide sequence ID" value="NZ_JACBXL010000028.1"/>
</dbReference>
<proteinExistence type="inferred from homology"/>
<reference evidence="5" key="1">
    <citation type="submission" date="2018-06" db="EMBL/GenBank/DDBJ databases">
        <authorList>
            <person name="O'Rourke A."/>
        </authorList>
    </citation>
    <scope>NUCLEOTIDE SEQUENCE</scope>
    <source>
        <strain evidence="5">132550021-3</strain>
    </source>
</reference>
<dbReference type="PANTHER" id="PTHR30093">
    <property type="entry name" value="GENERAL SECRETION PATHWAY PROTEIN G"/>
    <property type="match status" value="1"/>
</dbReference>
<feature type="transmembrane region" description="Helical" evidence="4">
    <location>
        <begin position="12"/>
        <end position="39"/>
    </location>
</feature>
<keyword evidence="4" id="KW-0472">Membrane</keyword>
<dbReference type="GO" id="GO:0007155">
    <property type="term" value="P:cell adhesion"/>
    <property type="evidence" value="ECO:0007669"/>
    <property type="project" value="InterPro"/>
</dbReference>
<evidence type="ECO:0000256" key="4">
    <source>
        <dbReference type="SAM" id="Phobius"/>
    </source>
</evidence>
<name>A0A9Q3LQB7_RALPI</name>
<comment type="caution">
    <text evidence="5">The sequence shown here is derived from an EMBL/GenBank/DDBJ whole genome shotgun (WGS) entry which is preliminary data.</text>
</comment>
<keyword evidence="3" id="KW-0281">Fimbrium</keyword>
<dbReference type="Pfam" id="PF00114">
    <property type="entry name" value="Pilin"/>
    <property type="match status" value="1"/>
</dbReference>
<dbReference type="EMBL" id="QGBI01000017">
    <property type="protein sequence ID" value="MBX3891677.1"/>
    <property type="molecule type" value="Genomic_DNA"/>
</dbReference>
<protein>
    <submittedName>
        <fullName evidence="5">Pilin</fullName>
    </submittedName>
</protein>
<dbReference type="InterPro" id="IPR001082">
    <property type="entry name" value="Pilin"/>
</dbReference>
<evidence type="ECO:0000313" key="6">
    <source>
        <dbReference type="Proteomes" id="UP001199322"/>
    </source>
</evidence>
<dbReference type="PROSITE" id="PS00409">
    <property type="entry name" value="PROKAR_NTER_METHYL"/>
    <property type="match status" value="1"/>
</dbReference>
<keyword evidence="4" id="KW-1133">Transmembrane helix</keyword>
<dbReference type="NCBIfam" id="TIGR02532">
    <property type="entry name" value="IV_pilin_GFxxxE"/>
    <property type="match status" value="1"/>
</dbReference>
<dbReference type="Proteomes" id="UP001199322">
    <property type="component" value="Unassembled WGS sequence"/>
</dbReference>
<dbReference type="PANTHER" id="PTHR30093:SF34">
    <property type="entry name" value="PREPILIN PEPTIDASE-DEPENDENT PROTEIN D"/>
    <property type="match status" value="1"/>
</dbReference>
<organism evidence="5 6">
    <name type="scientific">Ralstonia pickettii</name>
    <name type="common">Burkholderia pickettii</name>
    <dbReference type="NCBI Taxonomy" id="329"/>
    <lineage>
        <taxon>Bacteria</taxon>
        <taxon>Pseudomonadati</taxon>
        <taxon>Pseudomonadota</taxon>
        <taxon>Betaproteobacteria</taxon>
        <taxon>Burkholderiales</taxon>
        <taxon>Burkholderiaceae</taxon>
        <taxon>Ralstonia</taxon>
    </lineage>
</organism>
<evidence type="ECO:0000256" key="3">
    <source>
        <dbReference type="RuleBase" id="RU000389"/>
    </source>
</evidence>
<comment type="similarity">
    <text evidence="1 3">Belongs to the N-Me-Phe pilin family.</text>
</comment>
<sequence>MGFKQSSGTRRCVRGFTLIELMIVVAIIGILAAIALPAYSNYMVKSKLTEATTTLDAARAAITEAYTSNGGIFPPTSSPPVIVQSVGSNAHYVTNINYTVQGSNVGVVVTLGKTGASQIDNQYLGIFGVSQSDGTVLWSCSTANAPNATASGAAVQTMYPFLPAACQH</sequence>
<dbReference type="SUPFAM" id="SSF54523">
    <property type="entry name" value="Pili subunits"/>
    <property type="match status" value="1"/>
</dbReference>
<dbReference type="GO" id="GO:0009289">
    <property type="term" value="C:pilus"/>
    <property type="evidence" value="ECO:0007669"/>
    <property type="project" value="InterPro"/>
</dbReference>
<dbReference type="Pfam" id="PF07963">
    <property type="entry name" value="N_methyl"/>
    <property type="match status" value="1"/>
</dbReference>
<accession>A0A9Q3LQB7</accession>
<keyword evidence="4" id="KW-0812">Transmembrane</keyword>
<dbReference type="Gene3D" id="3.30.700.10">
    <property type="entry name" value="Glycoprotein, Type 4 Pilin"/>
    <property type="match status" value="1"/>
</dbReference>
<evidence type="ECO:0000256" key="1">
    <source>
        <dbReference type="ARBA" id="ARBA00005233"/>
    </source>
</evidence>